<organism evidence="4 5">
    <name type="scientific">Dendroctonus ponderosae</name>
    <name type="common">Mountain pine beetle</name>
    <dbReference type="NCBI Taxonomy" id="77166"/>
    <lineage>
        <taxon>Eukaryota</taxon>
        <taxon>Metazoa</taxon>
        <taxon>Ecdysozoa</taxon>
        <taxon>Arthropoda</taxon>
        <taxon>Hexapoda</taxon>
        <taxon>Insecta</taxon>
        <taxon>Pterygota</taxon>
        <taxon>Neoptera</taxon>
        <taxon>Endopterygota</taxon>
        <taxon>Coleoptera</taxon>
        <taxon>Polyphaga</taxon>
        <taxon>Cucujiformia</taxon>
        <taxon>Curculionidae</taxon>
        <taxon>Scolytinae</taxon>
        <taxon>Dendroctonus</taxon>
    </lineage>
</organism>
<evidence type="ECO:0000256" key="1">
    <source>
        <dbReference type="SAM" id="MobiDB-lite"/>
    </source>
</evidence>
<proteinExistence type="predicted"/>
<accession>A0AAR5P1T9</accession>
<feature type="chain" id="PRO_5043434274" evidence="3">
    <location>
        <begin position="28"/>
        <end position="765"/>
    </location>
</feature>
<sequence>MSFFIQKSCIIFTLFYLTIFIPELAYTADECDKIRTSGTGTVLFNPTDVYKTCWSQEEIAILTARVILEDVIPDPKLISVQCNNDIQDLVGYFKALIDTIRFKTKARKRHILLLALTDLLGGFLHHALLPMARKAYYSGAIDYIYMEKLIQLYEELKWFLRTNGQGWAKPMTITKGVKVPTIEMEMLNSVSKNNESCCHKLMYYEREPLKSRKRSVTLEKGIYFPLPFFDAKSRPTAIALPLKHFALRNIESKRAAFVIMKYFISAERCLKEKQAKTDQIQKFQNNLYTWIDKEVVPKLKDDKFYSAFGGVLRVHNTLRTLGAKLGSKMCNTDEVEEDAGAIPGVACSSKRNKLLLIAMLVIIVAWFVIGTCFICYRMKNNRLANQRGEDEGKRTDSSSSFTSSRWSSMISKSSSKTDKGPLCKCCESTISERSTPGLSSTSEYDSEKLRKKERRNPKAFRASHQKDTQSSPCVCPTNDSPAVIDANHSMKVLPSIAEMSEQSLQKEKNGSFRKISFADESGISSSDGGIKVCAPPWAQTKNTSPCPILSGKAALYSTSRSTTAKSQAVMESSKMPLVNPTVEDLGMQPESNEFKQSHGYRLGKSSSTQFNASGNISNEIRVSKQYGPSYTSKMDKTANHISPSIVDNPPLKHNAAETTNDYTTSNQSTVFENSPSNPITVTSGTGEEYNEEEKPTGNDNNNSNEDPRAKEKRNTLYDYRAACHSSMSGSYDLFHKPDHNKPYIFGYDFQTSSSSEVSDDDDSKY</sequence>
<feature type="compositionally biased region" description="Polar residues" evidence="1">
    <location>
        <begin position="428"/>
        <end position="443"/>
    </location>
</feature>
<feature type="transmembrane region" description="Helical" evidence="2">
    <location>
        <begin position="354"/>
        <end position="376"/>
    </location>
</feature>
<dbReference type="AlphaFoldDB" id="A0AAR5P1T9"/>
<feature type="region of interest" description="Disordered" evidence="1">
    <location>
        <begin position="640"/>
        <end position="711"/>
    </location>
</feature>
<evidence type="ECO:0000256" key="2">
    <source>
        <dbReference type="SAM" id="Phobius"/>
    </source>
</evidence>
<keyword evidence="5" id="KW-1185">Reference proteome</keyword>
<feature type="signal peptide" evidence="3">
    <location>
        <begin position="1"/>
        <end position="27"/>
    </location>
</feature>
<dbReference type="EnsemblMetazoa" id="XM_019899555.1">
    <property type="protein sequence ID" value="XP_019755114.1"/>
    <property type="gene ID" value="LOC109534013"/>
</dbReference>
<feature type="compositionally biased region" description="Basic residues" evidence="1">
    <location>
        <begin position="451"/>
        <end position="463"/>
    </location>
</feature>
<evidence type="ECO:0000313" key="4">
    <source>
        <dbReference type="EnsemblMetazoa" id="XP_019755114.1"/>
    </source>
</evidence>
<dbReference type="RefSeq" id="XP_019755114.1">
    <property type="nucleotide sequence ID" value="XM_019899555.2"/>
</dbReference>
<evidence type="ECO:0000256" key="3">
    <source>
        <dbReference type="SAM" id="SignalP"/>
    </source>
</evidence>
<keyword evidence="2" id="KW-0472">Membrane</keyword>
<feature type="compositionally biased region" description="Polar residues" evidence="1">
    <location>
        <begin position="656"/>
        <end position="685"/>
    </location>
</feature>
<feature type="compositionally biased region" description="Low complexity" evidence="1">
    <location>
        <begin position="397"/>
        <end position="414"/>
    </location>
</feature>
<reference evidence="5" key="1">
    <citation type="journal article" date="2013" name="Genome Biol.">
        <title>Draft genome of the mountain pine beetle, Dendroctonus ponderosae Hopkins, a major forest pest.</title>
        <authorList>
            <person name="Keeling C.I."/>
            <person name="Yuen M.M."/>
            <person name="Liao N.Y."/>
            <person name="Docking T.R."/>
            <person name="Chan S.K."/>
            <person name="Taylor G.A."/>
            <person name="Palmquist D.L."/>
            <person name="Jackman S.D."/>
            <person name="Nguyen A."/>
            <person name="Li M."/>
            <person name="Henderson H."/>
            <person name="Janes J.K."/>
            <person name="Zhao Y."/>
            <person name="Pandoh P."/>
            <person name="Moore R."/>
            <person name="Sperling F.A."/>
            <person name="Huber D.P."/>
            <person name="Birol I."/>
            <person name="Jones S.J."/>
            <person name="Bohlmann J."/>
        </authorList>
    </citation>
    <scope>NUCLEOTIDE SEQUENCE</scope>
</reference>
<evidence type="ECO:0000313" key="5">
    <source>
        <dbReference type="Proteomes" id="UP000019118"/>
    </source>
</evidence>
<protein>
    <submittedName>
        <fullName evidence="4">Uncharacterized protein</fullName>
    </submittedName>
</protein>
<reference evidence="4" key="2">
    <citation type="submission" date="2024-08" db="UniProtKB">
        <authorList>
            <consortium name="EnsemblMetazoa"/>
        </authorList>
    </citation>
    <scope>IDENTIFICATION</scope>
</reference>
<dbReference type="KEGG" id="dpa:109534013"/>
<keyword evidence="3" id="KW-0732">Signal</keyword>
<feature type="compositionally biased region" description="Basic and acidic residues" evidence="1">
    <location>
        <begin position="387"/>
        <end position="396"/>
    </location>
</feature>
<keyword evidence="2" id="KW-1133">Transmembrane helix</keyword>
<dbReference type="GeneID" id="109534013"/>
<feature type="region of interest" description="Disordered" evidence="1">
    <location>
        <begin position="742"/>
        <end position="765"/>
    </location>
</feature>
<feature type="region of interest" description="Disordered" evidence="1">
    <location>
        <begin position="386"/>
        <end position="476"/>
    </location>
</feature>
<dbReference type="Proteomes" id="UP000019118">
    <property type="component" value="Unassembled WGS sequence"/>
</dbReference>
<keyword evidence="2" id="KW-0812">Transmembrane</keyword>
<name>A0AAR5P1T9_DENPD</name>